<evidence type="ECO:0000256" key="1">
    <source>
        <dbReference type="SAM" id="MobiDB-lite"/>
    </source>
</evidence>
<feature type="compositionally biased region" description="Polar residues" evidence="1">
    <location>
        <begin position="178"/>
        <end position="192"/>
    </location>
</feature>
<dbReference type="Proteomes" id="UP001492380">
    <property type="component" value="Unassembled WGS sequence"/>
</dbReference>
<feature type="region of interest" description="Disordered" evidence="1">
    <location>
        <begin position="247"/>
        <end position="289"/>
    </location>
</feature>
<proteinExistence type="predicted"/>
<protein>
    <submittedName>
        <fullName evidence="2">Uncharacterized protein</fullName>
    </submittedName>
</protein>
<feature type="compositionally biased region" description="Polar residues" evidence="1">
    <location>
        <begin position="280"/>
        <end position="289"/>
    </location>
</feature>
<reference evidence="2 3" key="1">
    <citation type="submission" date="2024-04" db="EMBL/GenBank/DDBJ databases">
        <title>Phyllosticta paracitricarpa is synonymous to the EU quarantine fungus P. citricarpa based on phylogenomic analyses.</title>
        <authorList>
            <consortium name="Lawrence Berkeley National Laboratory"/>
            <person name="Van Ingen-Buijs V.A."/>
            <person name="Van Westerhoven A.C."/>
            <person name="Haridas S."/>
            <person name="Skiadas P."/>
            <person name="Martin F."/>
            <person name="Groenewald J.Z."/>
            <person name="Crous P.W."/>
            <person name="Seidl M.F."/>
        </authorList>
    </citation>
    <scope>NUCLEOTIDE SEQUENCE [LARGE SCALE GENOMIC DNA]</scope>
    <source>
        <strain evidence="2 3">CBS 123374</strain>
    </source>
</reference>
<evidence type="ECO:0000313" key="3">
    <source>
        <dbReference type="Proteomes" id="UP001492380"/>
    </source>
</evidence>
<evidence type="ECO:0000313" key="2">
    <source>
        <dbReference type="EMBL" id="KAK8222734.1"/>
    </source>
</evidence>
<feature type="region of interest" description="Disordered" evidence="1">
    <location>
        <begin position="160"/>
        <end position="192"/>
    </location>
</feature>
<feature type="compositionally biased region" description="Basic and acidic residues" evidence="1">
    <location>
        <begin position="270"/>
        <end position="279"/>
    </location>
</feature>
<comment type="caution">
    <text evidence="2">The sequence shown here is derived from an EMBL/GenBank/DDBJ whole genome shotgun (WGS) entry which is preliminary data.</text>
</comment>
<gene>
    <name evidence="2" type="ORF">HDK90DRAFT_515800</name>
</gene>
<name>A0ABR1Y907_9PEZI</name>
<accession>A0ABR1Y907</accession>
<keyword evidence="3" id="KW-1185">Reference proteome</keyword>
<dbReference type="EMBL" id="JBBWRZ010000015">
    <property type="protein sequence ID" value="KAK8222734.1"/>
    <property type="molecule type" value="Genomic_DNA"/>
</dbReference>
<sequence>MTPPSGNSFNLGGFRCTQFTPFSSYQSFQPESNNQLVRYGGQFQGPPANNGNGNKYTTTMRRHELDTLLEEYEGECTYFAAFPVLTGHFDDDDDDTADARHHGWNLPRDSLMRENILKASTIFIHRPDKLKDCLRLRRDSTAFACFQPFLAAPRDMGDEAKPCDTAASQPAVEDEGTPLTSSGYRATSPNEGAFSTSLRARNASKDLAGMGQLLETENGRTADTAEQVNITKVNYSCEHNEIEADARQRLRHGGDRVPPWSTTTSRPRRRTEDHHHQPKSDSQFPQPNILSCGLRKSTRSTLKHRASTLFGKAKTIAGLKFPQPQGPKASLPLHPLSTSGMISEAFGSITADLDGDILQLPRYGLDVPRGRSQACTPEDHMTIDCGFPAGGVATHISFTPPCRNLTTLTQFLRLSEGASVNQNSVELPPLRYKDPVEALRVGYDDSGEAI</sequence>
<organism evidence="2 3">
    <name type="scientific">Phyllosticta capitalensis</name>
    <dbReference type="NCBI Taxonomy" id="121624"/>
    <lineage>
        <taxon>Eukaryota</taxon>
        <taxon>Fungi</taxon>
        <taxon>Dikarya</taxon>
        <taxon>Ascomycota</taxon>
        <taxon>Pezizomycotina</taxon>
        <taxon>Dothideomycetes</taxon>
        <taxon>Dothideomycetes incertae sedis</taxon>
        <taxon>Botryosphaeriales</taxon>
        <taxon>Phyllostictaceae</taxon>
        <taxon>Phyllosticta</taxon>
    </lineage>
</organism>